<feature type="domain" description="C2H2-type" evidence="14">
    <location>
        <begin position="414"/>
        <end position="443"/>
    </location>
</feature>
<comment type="caution">
    <text evidence="15">The sequence shown here is derived from an EMBL/GenBank/DDBJ whole genome shotgun (WGS) entry which is preliminary data.</text>
</comment>
<evidence type="ECO:0000256" key="8">
    <source>
        <dbReference type="ARBA" id="ARBA00023015"/>
    </source>
</evidence>
<evidence type="ECO:0000256" key="13">
    <source>
        <dbReference type="SAM" id="MobiDB-lite"/>
    </source>
</evidence>
<dbReference type="PROSITE" id="PS50157">
    <property type="entry name" value="ZINC_FINGER_C2H2_2"/>
    <property type="match status" value="1"/>
</dbReference>
<feature type="compositionally biased region" description="Polar residues" evidence="13">
    <location>
        <begin position="222"/>
        <end position="240"/>
    </location>
</feature>
<feature type="region of interest" description="Disordered" evidence="13">
    <location>
        <begin position="628"/>
        <end position="650"/>
    </location>
</feature>
<evidence type="ECO:0000256" key="12">
    <source>
        <dbReference type="PROSITE-ProRule" id="PRU00042"/>
    </source>
</evidence>
<accession>A0AAE1LA22</accession>
<dbReference type="PANTHER" id="PTHR46541">
    <property type="entry name" value="ZINC FINGER PROTEIN AEBP2"/>
    <property type="match status" value="1"/>
</dbReference>
<proteinExistence type="inferred from homology"/>
<evidence type="ECO:0000256" key="5">
    <source>
        <dbReference type="ARBA" id="ARBA00022771"/>
    </source>
</evidence>
<keyword evidence="10" id="KW-0539">Nucleus</keyword>
<dbReference type="InterPro" id="IPR036236">
    <property type="entry name" value="Znf_C2H2_sf"/>
</dbReference>
<sequence>MPCISAKKECCVKTEDASDGNTVLMQSFEPDHRGKITHYYKPKKKVDERRIPVMKAVTLGFSPFRSTIIANKGNVSNLPPTPPDKIGQTIKSEPMGTKMLDIKMNSIFKCPAVTDLNLKKGSHGLLLPSELPYVVPNETLQTKLDLDDKKSISIPSMLKNGTITEKIKSEITIPASPAPSVNLCNRMDDKWTVCSKSPSSSKLNHQPAVASTPLVTPVPSESPLTVSVSTPTKPVSNTTPVDRIVSSQSCLGFREQCIVKETRTEVSTDDVENVSESVMPEAVISTNGQAESVSGQLTVNTSTTPSFLAPAPVGPKSPILSAPKSIRFPARAISKPGSETQGEETIVNCLWTDCSLRFDGDSSLLEHLQSDHVNTQKTDSFVCHWTGCKVYGRTSCSRSWLERHILSHGGNKPFRCIVDGCGLRFGSQLMLERHVNSHFKQSETLANNGSAPRRSLDTPPNKLFKRCGKKLRYRRQPWSARQFDYFDAGIMESLQYQLVVQAEQMTQDRMPGSNITLYSKIIAQRVQADGNLSVLLRWFPRNFVNDEWVLKKDFKSTRTIRLTEYPDDPLESFSSAGGSLYSTPPSSPASVISSPSTSSNAESEDEIPTTIAPQLWVLEAAAAIAADAVDSQPRQSRKSRRKPVKKLAVT</sequence>
<keyword evidence="3" id="KW-0479">Metal-binding</keyword>
<dbReference type="PANTHER" id="PTHR46541:SF1">
    <property type="entry name" value="ZINC FINGER PROTEIN AEBP2"/>
    <property type="match status" value="1"/>
</dbReference>
<name>A0AAE1LA22_9NEOP</name>
<dbReference type="GO" id="GO:0035098">
    <property type="term" value="C:ESC/E(Z) complex"/>
    <property type="evidence" value="ECO:0007669"/>
    <property type="project" value="TreeGrafter"/>
</dbReference>
<gene>
    <name evidence="15" type="ORF">KUF71_021906</name>
</gene>
<feature type="compositionally biased region" description="Low complexity" evidence="13">
    <location>
        <begin position="582"/>
        <end position="601"/>
    </location>
</feature>
<evidence type="ECO:0000313" key="16">
    <source>
        <dbReference type="Proteomes" id="UP001219518"/>
    </source>
</evidence>
<dbReference type="Pfam" id="PF26014">
    <property type="entry name" value="SH3_AEBP2_C"/>
    <property type="match status" value="1"/>
</dbReference>
<evidence type="ECO:0000256" key="4">
    <source>
        <dbReference type="ARBA" id="ARBA00022737"/>
    </source>
</evidence>
<reference evidence="15" key="2">
    <citation type="journal article" date="2023" name="BMC Genomics">
        <title>Pest status, molecular evolution, and epigenetic factors derived from the genome assembly of Frankliniella fusca, a thysanopteran phytovirus vector.</title>
        <authorList>
            <person name="Catto M.A."/>
            <person name="Labadie P.E."/>
            <person name="Jacobson A.L."/>
            <person name="Kennedy G.G."/>
            <person name="Srinivasan R."/>
            <person name="Hunt B.G."/>
        </authorList>
    </citation>
    <scope>NUCLEOTIDE SEQUENCE</scope>
    <source>
        <strain evidence="15">PL_HMW_Pooled</strain>
    </source>
</reference>
<protein>
    <submittedName>
        <fullName evidence="15">Zinc finger protein jing-like protein</fullName>
    </submittedName>
</protein>
<evidence type="ECO:0000256" key="1">
    <source>
        <dbReference type="ARBA" id="ARBA00004123"/>
    </source>
</evidence>
<dbReference type="InterPro" id="IPR013087">
    <property type="entry name" value="Znf_C2H2_type"/>
</dbReference>
<keyword evidence="9" id="KW-0804">Transcription</keyword>
<keyword evidence="16" id="KW-1185">Reference proteome</keyword>
<evidence type="ECO:0000256" key="9">
    <source>
        <dbReference type="ARBA" id="ARBA00023163"/>
    </source>
</evidence>
<feature type="region of interest" description="Disordered" evidence="13">
    <location>
        <begin position="202"/>
        <end position="240"/>
    </location>
</feature>
<dbReference type="PROSITE" id="PS00028">
    <property type="entry name" value="ZINC_FINGER_C2H2_1"/>
    <property type="match status" value="2"/>
</dbReference>
<dbReference type="Gene3D" id="3.30.160.60">
    <property type="entry name" value="Classic Zinc Finger"/>
    <property type="match status" value="2"/>
</dbReference>
<dbReference type="Proteomes" id="UP001219518">
    <property type="component" value="Unassembled WGS sequence"/>
</dbReference>
<keyword evidence="8" id="KW-0805">Transcription regulation</keyword>
<comment type="subcellular location">
    <subcellularLocation>
        <location evidence="1">Nucleus</location>
    </subcellularLocation>
</comment>
<evidence type="ECO:0000256" key="7">
    <source>
        <dbReference type="ARBA" id="ARBA00022853"/>
    </source>
</evidence>
<dbReference type="InterPro" id="IPR052130">
    <property type="entry name" value="AEBP2/jing_C2H2-ZnF"/>
</dbReference>
<keyword evidence="6" id="KW-0862">Zinc</keyword>
<comment type="similarity">
    <text evidence="11">Belongs to the AEBP2/jing C2H2-type zinc-finger family.</text>
</comment>
<evidence type="ECO:0000256" key="10">
    <source>
        <dbReference type="ARBA" id="ARBA00023242"/>
    </source>
</evidence>
<dbReference type="InterPro" id="IPR059034">
    <property type="entry name" value="SH3_AEBP2_C"/>
</dbReference>
<feature type="region of interest" description="Disordered" evidence="13">
    <location>
        <begin position="576"/>
        <end position="607"/>
    </location>
</feature>
<keyword evidence="2" id="KW-0678">Repressor</keyword>
<dbReference type="AlphaFoldDB" id="A0AAE1LA22"/>
<evidence type="ECO:0000256" key="3">
    <source>
        <dbReference type="ARBA" id="ARBA00022723"/>
    </source>
</evidence>
<keyword evidence="5 12" id="KW-0863">Zinc-finger</keyword>
<evidence type="ECO:0000256" key="11">
    <source>
        <dbReference type="ARBA" id="ARBA00037930"/>
    </source>
</evidence>
<evidence type="ECO:0000256" key="2">
    <source>
        <dbReference type="ARBA" id="ARBA00022491"/>
    </source>
</evidence>
<feature type="compositionally biased region" description="Basic residues" evidence="13">
    <location>
        <begin position="635"/>
        <end position="650"/>
    </location>
</feature>
<dbReference type="EMBL" id="JAHWGI010000292">
    <property type="protein sequence ID" value="KAK3912336.1"/>
    <property type="molecule type" value="Genomic_DNA"/>
</dbReference>
<evidence type="ECO:0000313" key="15">
    <source>
        <dbReference type="EMBL" id="KAK3912336.1"/>
    </source>
</evidence>
<reference evidence="15" key="1">
    <citation type="submission" date="2021-07" db="EMBL/GenBank/DDBJ databases">
        <authorList>
            <person name="Catto M.A."/>
            <person name="Jacobson A."/>
            <person name="Kennedy G."/>
            <person name="Labadie P."/>
            <person name="Hunt B.G."/>
            <person name="Srinivasan R."/>
        </authorList>
    </citation>
    <scope>NUCLEOTIDE SEQUENCE</scope>
    <source>
        <strain evidence="15">PL_HMW_Pooled</strain>
        <tissue evidence="15">Head</tissue>
    </source>
</reference>
<dbReference type="SMART" id="SM00355">
    <property type="entry name" value="ZnF_C2H2"/>
    <property type="match status" value="3"/>
</dbReference>
<dbReference type="GO" id="GO:0006357">
    <property type="term" value="P:regulation of transcription by RNA polymerase II"/>
    <property type="evidence" value="ECO:0007669"/>
    <property type="project" value="TreeGrafter"/>
</dbReference>
<evidence type="ECO:0000259" key="14">
    <source>
        <dbReference type="PROSITE" id="PS50157"/>
    </source>
</evidence>
<dbReference type="SUPFAM" id="SSF57667">
    <property type="entry name" value="beta-beta-alpha zinc fingers"/>
    <property type="match status" value="2"/>
</dbReference>
<keyword evidence="7" id="KW-0156">Chromatin regulator</keyword>
<organism evidence="15 16">
    <name type="scientific">Frankliniella fusca</name>
    <dbReference type="NCBI Taxonomy" id="407009"/>
    <lineage>
        <taxon>Eukaryota</taxon>
        <taxon>Metazoa</taxon>
        <taxon>Ecdysozoa</taxon>
        <taxon>Arthropoda</taxon>
        <taxon>Hexapoda</taxon>
        <taxon>Insecta</taxon>
        <taxon>Pterygota</taxon>
        <taxon>Neoptera</taxon>
        <taxon>Paraneoptera</taxon>
        <taxon>Thysanoptera</taxon>
        <taxon>Terebrantia</taxon>
        <taxon>Thripoidea</taxon>
        <taxon>Thripidae</taxon>
        <taxon>Frankliniella</taxon>
    </lineage>
</organism>
<evidence type="ECO:0000256" key="6">
    <source>
        <dbReference type="ARBA" id="ARBA00022833"/>
    </source>
</evidence>
<dbReference type="GO" id="GO:0006325">
    <property type="term" value="P:chromatin organization"/>
    <property type="evidence" value="ECO:0007669"/>
    <property type="project" value="UniProtKB-KW"/>
</dbReference>
<keyword evidence="4" id="KW-0677">Repeat</keyword>
<dbReference type="GO" id="GO:0008270">
    <property type="term" value="F:zinc ion binding"/>
    <property type="evidence" value="ECO:0007669"/>
    <property type="project" value="UniProtKB-KW"/>
</dbReference>